<dbReference type="AlphaFoldDB" id="A0A0F9RSF0"/>
<name>A0A0F9RSF0_9ZZZZ</name>
<accession>A0A0F9RSF0</accession>
<organism evidence="1">
    <name type="scientific">marine sediment metagenome</name>
    <dbReference type="NCBI Taxonomy" id="412755"/>
    <lineage>
        <taxon>unclassified sequences</taxon>
        <taxon>metagenomes</taxon>
        <taxon>ecological metagenomes</taxon>
    </lineage>
</organism>
<proteinExistence type="predicted"/>
<dbReference type="EMBL" id="LAZR01002606">
    <property type="protein sequence ID" value="KKN27901.1"/>
    <property type="molecule type" value="Genomic_DNA"/>
</dbReference>
<gene>
    <name evidence="1" type="ORF">LCGC14_0859910</name>
</gene>
<protein>
    <submittedName>
        <fullName evidence="1">Uncharacterized protein</fullName>
    </submittedName>
</protein>
<comment type="caution">
    <text evidence="1">The sequence shown here is derived from an EMBL/GenBank/DDBJ whole genome shotgun (WGS) entry which is preliminary data.</text>
</comment>
<reference evidence="1" key="1">
    <citation type="journal article" date="2015" name="Nature">
        <title>Complex archaea that bridge the gap between prokaryotes and eukaryotes.</title>
        <authorList>
            <person name="Spang A."/>
            <person name="Saw J.H."/>
            <person name="Jorgensen S.L."/>
            <person name="Zaremba-Niedzwiedzka K."/>
            <person name="Martijn J."/>
            <person name="Lind A.E."/>
            <person name="van Eijk R."/>
            <person name="Schleper C."/>
            <person name="Guy L."/>
            <person name="Ettema T.J."/>
        </authorList>
    </citation>
    <scope>NUCLEOTIDE SEQUENCE</scope>
</reference>
<evidence type="ECO:0000313" key="1">
    <source>
        <dbReference type="EMBL" id="KKN27901.1"/>
    </source>
</evidence>
<sequence length="58" mass="6545">MKKYLARVLAEVLEDLIPVLLEKIFEYLSRKIDDGDVNDIIAIADVVTRITANAKQEA</sequence>